<dbReference type="Pfam" id="PF00108">
    <property type="entry name" value="Thiolase_N"/>
    <property type="match status" value="1"/>
</dbReference>
<keyword evidence="8" id="KW-1185">Reference proteome</keyword>
<sequence length="391" mass="40589">MTEVVIASAARTAIGSFNGALSSVPAHYLGEVAIREALSRAKTDAAEVNEVILGQILTAGQGQNPARQAAVNAGIPASATAFGINQLCGSGLRSVALGYQAIRNGDAEIMVVGGQESMSQAPHVMHLRNGVKMGSAELLDTMLKDGLWDAFKGYHMGTTAENVAQKWQLTRDEQDAFAAASQQKAEAAQKSGRFKDEIVPVTIKGRKGDVIVADDEYPKHGTTLESLAKLRPAFSKDGTVTAGNASGINDGAAALVLMTAENAARRGITPLARIVSWATAGVDPAIMGTGPIPASRLALEKAGWKHEDLDLIEANEAFAAQALAVNKDLGWDTSKVNVNGGAIALGHPVGASGARVLTTLLYEMQKRDAKKGLATLCIGGGMGIALTVERG</sequence>
<protein>
    <submittedName>
        <fullName evidence="7">Acetyl-CoA C-acetyltransferase</fullName>
        <ecNumber evidence="7">2.3.1.9</ecNumber>
    </submittedName>
</protein>
<dbReference type="PANTHER" id="PTHR18919">
    <property type="entry name" value="ACETYL-COA C-ACYLTRANSFERASE"/>
    <property type="match status" value="1"/>
</dbReference>
<evidence type="ECO:0000256" key="4">
    <source>
        <dbReference type="RuleBase" id="RU003557"/>
    </source>
</evidence>
<dbReference type="RefSeq" id="WP_306707244.1">
    <property type="nucleotide sequence ID" value="NZ_JAUJFI010000064.1"/>
</dbReference>
<dbReference type="InterPro" id="IPR020610">
    <property type="entry name" value="Thiolase_AS"/>
</dbReference>
<evidence type="ECO:0000256" key="1">
    <source>
        <dbReference type="ARBA" id="ARBA00010982"/>
    </source>
</evidence>
<feature type="domain" description="Thiolase N-terminal" evidence="5">
    <location>
        <begin position="4"/>
        <end position="260"/>
    </location>
</feature>
<evidence type="ECO:0000256" key="2">
    <source>
        <dbReference type="ARBA" id="ARBA00022679"/>
    </source>
</evidence>
<dbReference type="EMBL" id="JAUJFI010000064">
    <property type="protein sequence ID" value="MDQ2103899.1"/>
    <property type="molecule type" value="Genomic_DNA"/>
</dbReference>
<dbReference type="Proteomes" id="UP001227317">
    <property type="component" value="Unassembled WGS sequence"/>
</dbReference>
<dbReference type="Pfam" id="PF02803">
    <property type="entry name" value="Thiolase_C"/>
    <property type="match status" value="1"/>
</dbReference>
<evidence type="ECO:0000313" key="7">
    <source>
        <dbReference type="EMBL" id="MDQ2103899.1"/>
    </source>
</evidence>
<dbReference type="NCBIfam" id="TIGR01930">
    <property type="entry name" value="AcCoA-C-Actrans"/>
    <property type="match status" value="1"/>
</dbReference>
<dbReference type="InterPro" id="IPR020617">
    <property type="entry name" value="Thiolase_C"/>
</dbReference>
<keyword evidence="3 4" id="KW-0012">Acyltransferase</keyword>
<dbReference type="GO" id="GO:0003985">
    <property type="term" value="F:acetyl-CoA C-acetyltransferase activity"/>
    <property type="evidence" value="ECO:0007669"/>
    <property type="project" value="UniProtKB-EC"/>
</dbReference>
<organism evidence="7 8">
    <name type="scientific">Azospirillum isscasi</name>
    <dbReference type="NCBI Taxonomy" id="3053926"/>
    <lineage>
        <taxon>Bacteria</taxon>
        <taxon>Pseudomonadati</taxon>
        <taxon>Pseudomonadota</taxon>
        <taxon>Alphaproteobacteria</taxon>
        <taxon>Rhodospirillales</taxon>
        <taxon>Azospirillaceae</taxon>
        <taxon>Azospirillum</taxon>
    </lineage>
</organism>
<dbReference type="Gene3D" id="3.40.47.10">
    <property type="match status" value="2"/>
</dbReference>
<name>A0ABU0WLX2_9PROT</name>
<gene>
    <name evidence="7" type="ORF">QSG27_14455</name>
</gene>
<dbReference type="SUPFAM" id="SSF53901">
    <property type="entry name" value="Thiolase-like"/>
    <property type="match status" value="2"/>
</dbReference>
<dbReference type="InterPro" id="IPR002155">
    <property type="entry name" value="Thiolase"/>
</dbReference>
<proteinExistence type="inferred from homology"/>
<accession>A0ABU0WLX2</accession>
<dbReference type="PIRSF" id="PIRSF000429">
    <property type="entry name" value="Ac-CoA_Ac_transf"/>
    <property type="match status" value="1"/>
</dbReference>
<dbReference type="PROSITE" id="PS00737">
    <property type="entry name" value="THIOLASE_2"/>
    <property type="match status" value="1"/>
</dbReference>
<feature type="domain" description="Thiolase C-terminal" evidence="6">
    <location>
        <begin position="269"/>
        <end position="390"/>
    </location>
</feature>
<evidence type="ECO:0000256" key="3">
    <source>
        <dbReference type="ARBA" id="ARBA00023315"/>
    </source>
</evidence>
<keyword evidence="2 4" id="KW-0808">Transferase</keyword>
<dbReference type="EC" id="2.3.1.9" evidence="7"/>
<comment type="caution">
    <text evidence="7">The sequence shown here is derived from an EMBL/GenBank/DDBJ whole genome shotgun (WGS) entry which is preliminary data.</text>
</comment>
<reference evidence="7 8" key="1">
    <citation type="submission" date="2023-06" db="EMBL/GenBank/DDBJ databases">
        <title>Azospirillum isscasensis sp.nov, a bacterium isolated from rhizosphere soil of rice.</title>
        <authorList>
            <person name="Wang H."/>
        </authorList>
    </citation>
    <scope>NUCLEOTIDE SEQUENCE [LARGE SCALE GENOMIC DNA]</scope>
    <source>
        <strain evidence="7 8">C340-1</strain>
    </source>
</reference>
<evidence type="ECO:0000313" key="8">
    <source>
        <dbReference type="Proteomes" id="UP001227317"/>
    </source>
</evidence>
<evidence type="ECO:0000259" key="5">
    <source>
        <dbReference type="Pfam" id="PF00108"/>
    </source>
</evidence>
<dbReference type="CDD" id="cd00751">
    <property type="entry name" value="thiolase"/>
    <property type="match status" value="1"/>
</dbReference>
<comment type="similarity">
    <text evidence="1 4">Belongs to the thiolase-like superfamily. Thiolase family.</text>
</comment>
<evidence type="ECO:0000259" key="6">
    <source>
        <dbReference type="Pfam" id="PF02803"/>
    </source>
</evidence>
<dbReference type="InterPro" id="IPR016039">
    <property type="entry name" value="Thiolase-like"/>
</dbReference>
<dbReference type="PROSITE" id="PS00098">
    <property type="entry name" value="THIOLASE_1"/>
    <property type="match status" value="1"/>
</dbReference>
<dbReference type="InterPro" id="IPR020616">
    <property type="entry name" value="Thiolase_N"/>
</dbReference>
<dbReference type="InterPro" id="IPR020613">
    <property type="entry name" value="Thiolase_CS"/>
</dbReference>
<dbReference type="PROSITE" id="PS00099">
    <property type="entry name" value="THIOLASE_3"/>
    <property type="match status" value="1"/>
</dbReference>
<dbReference type="InterPro" id="IPR020615">
    <property type="entry name" value="Thiolase_acyl_enz_int_AS"/>
</dbReference>
<dbReference type="PANTHER" id="PTHR18919:SF107">
    <property type="entry name" value="ACETYL-COA ACETYLTRANSFERASE, CYTOSOLIC"/>
    <property type="match status" value="1"/>
</dbReference>